<evidence type="ECO:0000313" key="2">
    <source>
        <dbReference type="EMBL" id="QBG35584.1"/>
    </source>
</evidence>
<dbReference type="InterPro" id="IPR008794">
    <property type="entry name" value="Pro_racemase_fam"/>
</dbReference>
<gene>
    <name evidence="2" type="ORF">EMK97_07585</name>
</gene>
<dbReference type="GO" id="GO:0047580">
    <property type="term" value="F:4-hydroxyproline epimerase activity"/>
    <property type="evidence" value="ECO:0007669"/>
    <property type="project" value="UniProtKB-EC"/>
</dbReference>
<reference evidence="2 3" key="1">
    <citation type="submission" date="2018-12" db="EMBL/GenBank/DDBJ databases">
        <title>Complete genome of Litorilituus sediminis.</title>
        <authorList>
            <person name="Liu A."/>
            <person name="Rong J."/>
        </authorList>
    </citation>
    <scope>NUCLEOTIDE SEQUENCE [LARGE SCALE GENOMIC DNA]</scope>
    <source>
        <strain evidence="2 3">JCM 17549</strain>
    </source>
</reference>
<dbReference type="SUPFAM" id="SSF54506">
    <property type="entry name" value="Diaminopimelate epimerase-like"/>
    <property type="match status" value="1"/>
</dbReference>
<dbReference type="SFLD" id="SFLDS00028">
    <property type="entry name" value="Proline_Racemase"/>
    <property type="match status" value="1"/>
</dbReference>
<evidence type="ECO:0000256" key="1">
    <source>
        <dbReference type="ARBA" id="ARBA00007529"/>
    </source>
</evidence>
<dbReference type="FunFam" id="3.10.310.10:FF:000005">
    <property type="entry name" value="Proline racemase"/>
    <property type="match status" value="1"/>
</dbReference>
<dbReference type="Proteomes" id="UP000290244">
    <property type="component" value="Chromosome"/>
</dbReference>
<dbReference type="RefSeq" id="WP_130600902.1">
    <property type="nucleotide sequence ID" value="NZ_CP034759.1"/>
</dbReference>
<organism evidence="2 3">
    <name type="scientific">Litorilituus sediminis</name>
    <dbReference type="NCBI Taxonomy" id="718192"/>
    <lineage>
        <taxon>Bacteria</taxon>
        <taxon>Pseudomonadati</taxon>
        <taxon>Pseudomonadota</taxon>
        <taxon>Gammaproteobacteria</taxon>
        <taxon>Alteromonadales</taxon>
        <taxon>Colwelliaceae</taxon>
        <taxon>Litorilituus</taxon>
    </lineage>
</organism>
<dbReference type="KEGG" id="lsd:EMK97_07585"/>
<protein>
    <submittedName>
        <fullName evidence="2">4-hydroxyproline epimerase</fullName>
        <ecNumber evidence="2">5.1.1.8</ecNumber>
    </submittedName>
</protein>
<proteinExistence type="inferred from homology"/>
<dbReference type="Pfam" id="PF05544">
    <property type="entry name" value="Pro_racemase"/>
    <property type="match status" value="1"/>
</dbReference>
<dbReference type="PANTHER" id="PTHR33442:SF1">
    <property type="entry name" value="TRANS-3-HYDROXY-L-PROLINE DEHYDRATASE"/>
    <property type="match status" value="1"/>
</dbReference>
<sequence length="337" mass="36675">MIKGTYACIDAHTCGNPVRLVTSGHPNLKGETMSEKRQDFLENYDWIRQGLMFEPRGHDMMSGSFLYPPCSENADASILFIETSGCLPMCGHGTIGTVTSALEAGLITPREPGHLILDVPAGQIRIEYQQEGKKVTAVKIFNVPAYLAHRDVTLEIEGLGKLVVDVSYGGNYYVIVEPQDNFPGIDEWSASEILHWSPIVREAASRAVSCVHPDDPTVCGVSHVLWTGKGQNVNSDAANAVFYGDKAIDRSPCGTGTSARMAQLFAKGHLKAGETFIHESYIGSQFIGKIEETVQLNTPNGEITAIKPSIQGWAHVFGQNTITIDDDDPYAFGFIVN</sequence>
<name>A0A4P6P303_9GAMM</name>
<dbReference type="Gene3D" id="3.10.310.10">
    <property type="entry name" value="Diaminopimelate Epimerase, Chain A, domain 1"/>
    <property type="match status" value="2"/>
</dbReference>
<evidence type="ECO:0000313" key="3">
    <source>
        <dbReference type="Proteomes" id="UP000290244"/>
    </source>
</evidence>
<accession>A0A4P6P303</accession>
<dbReference type="EC" id="5.1.1.8" evidence="2"/>
<keyword evidence="2" id="KW-0413">Isomerase</keyword>
<dbReference type="AlphaFoldDB" id="A0A4P6P303"/>
<dbReference type="EMBL" id="CP034759">
    <property type="protein sequence ID" value="QBG35584.1"/>
    <property type="molecule type" value="Genomic_DNA"/>
</dbReference>
<dbReference type="PANTHER" id="PTHR33442">
    <property type="entry name" value="TRANS-3-HYDROXY-L-PROLINE DEHYDRATASE"/>
    <property type="match status" value="1"/>
</dbReference>
<keyword evidence="3" id="KW-1185">Reference proteome</keyword>
<dbReference type="NCBIfam" id="NF010578">
    <property type="entry name" value="PRK13971.1"/>
    <property type="match status" value="1"/>
</dbReference>
<dbReference type="OrthoDB" id="181267at2"/>
<dbReference type="PIRSF" id="PIRSF029792">
    <property type="entry name" value="Pro_racemase"/>
    <property type="match status" value="1"/>
</dbReference>
<comment type="similarity">
    <text evidence="1">Belongs to the proline racemase family.</text>
</comment>